<dbReference type="PANTHER" id="PTHR30336">
    <property type="entry name" value="INNER MEMBRANE PROTEIN, PROBABLE PERMEASE"/>
    <property type="match status" value="1"/>
</dbReference>
<keyword evidence="1" id="KW-0812">Transmembrane</keyword>
<evidence type="ECO:0000313" key="3">
    <source>
        <dbReference type="EMBL" id="MDR7300897.1"/>
    </source>
</evidence>
<dbReference type="Pfam" id="PF02698">
    <property type="entry name" value="DUF218"/>
    <property type="match status" value="1"/>
</dbReference>
<accession>A0AAE4CME9</accession>
<gene>
    <name evidence="3" type="ORF">JOF55_001078</name>
</gene>
<dbReference type="InterPro" id="IPR014729">
    <property type="entry name" value="Rossmann-like_a/b/a_fold"/>
</dbReference>
<name>A0AAE4CME9_9ACTN</name>
<dbReference type="GO" id="GO:0005886">
    <property type="term" value="C:plasma membrane"/>
    <property type="evidence" value="ECO:0007669"/>
    <property type="project" value="TreeGrafter"/>
</dbReference>
<dbReference type="Proteomes" id="UP001180845">
    <property type="component" value="Unassembled WGS sequence"/>
</dbReference>
<evidence type="ECO:0000256" key="1">
    <source>
        <dbReference type="SAM" id="Phobius"/>
    </source>
</evidence>
<dbReference type="InterPro" id="IPR003848">
    <property type="entry name" value="DUF218"/>
</dbReference>
<feature type="transmembrane region" description="Helical" evidence="1">
    <location>
        <begin position="23"/>
        <end position="43"/>
    </location>
</feature>
<dbReference type="InterPro" id="IPR051599">
    <property type="entry name" value="Cell_Envelope_Assoc"/>
</dbReference>
<dbReference type="Gene3D" id="3.40.50.620">
    <property type="entry name" value="HUPs"/>
    <property type="match status" value="1"/>
</dbReference>
<organism evidence="3 4">
    <name type="scientific">Haloactinomyces albus</name>
    <dbReference type="NCBI Taxonomy" id="1352928"/>
    <lineage>
        <taxon>Bacteria</taxon>
        <taxon>Bacillati</taxon>
        <taxon>Actinomycetota</taxon>
        <taxon>Actinomycetes</taxon>
        <taxon>Actinopolysporales</taxon>
        <taxon>Actinopolysporaceae</taxon>
        <taxon>Haloactinomyces</taxon>
    </lineage>
</organism>
<dbReference type="RefSeq" id="WP_310270429.1">
    <property type="nucleotide sequence ID" value="NZ_JAVDXW010000001.1"/>
</dbReference>
<evidence type="ECO:0000259" key="2">
    <source>
        <dbReference type="Pfam" id="PF02698"/>
    </source>
</evidence>
<keyword evidence="1" id="KW-1133">Transmembrane helix</keyword>
<comment type="caution">
    <text evidence="3">The sequence shown here is derived from an EMBL/GenBank/DDBJ whole genome shotgun (WGS) entry which is preliminary data.</text>
</comment>
<protein>
    <submittedName>
        <fullName evidence="3">Uncharacterized SAM-binding protein YcdF (DUF218 family)</fullName>
    </submittedName>
</protein>
<proteinExistence type="predicted"/>
<dbReference type="CDD" id="cd06259">
    <property type="entry name" value="YdcF-like"/>
    <property type="match status" value="1"/>
</dbReference>
<keyword evidence="1" id="KW-0472">Membrane</keyword>
<dbReference type="EMBL" id="JAVDXW010000001">
    <property type="protein sequence ID" value="MDR7300897.1"/>
    <property type="molecule type" value="Genomic_DNA"/>
</dbReference>
<sequence>MTFHDTTRGTRSRPHPVRPGRRLVFGTALVALLVVVGTGVRVWQVARVDQARQADMIVVLGAAQYNGEPSEVLQARLEHALDLYRQGYSEYIVTVGGNQAGDNYTEAQAGRMWLVDHGVSPESVVDVETGRDTLRSIRAVANLAEQRAWQTALIVSDPWHSLRSRIMADNAGLRAWTSPTRTGPIVRTREIQRQYILRETAALLYYRLTHSSAEISGAGLG</sequence>
<keyword evidence="4" id="KW-1185">Reference proteome</keyword>
<dbReference type="PANTHER" id="PTHR30336:SF20">
    <property type="entry name" value="DUF218 DOMAIN-CONTAINING PROTEIN"/>
    <property type="match status" value="1"/>
</dbReference>
<dbReference type="AlphaFoldDB" id="A0AAE4CME9"/>
<reference evidence="3" key="1">
    <citation type="submission" date="2023-07" db="EMBL/GenBank/DDBJ databases">
        <title>Sequencing the genomes of 1000 actinobacteria strains.</title>
        <authorList>
            <person name="Klenk H.-P."/>
        </authorList>
    </citation>
    <scope>NUCLEOTIDE SEQUENCE</scope>
    <source>
        <strain evidence="3">DSM 45977</strain>
    </source>
</reference>
<feature type="domain" description="DUF218" evidence="2">
    <location>
        <begin position="55"/>
        <end position="201"/>
    </location>
</feature>
<evidence type="ECO:0000313" key="4">
    <source>
        <dbReference type="Proteomes" id="UP001180845"/>
    </source>
</evidence>